<dbReference type="EMBL" id="HBIE01031466">
    <property type="protein sequence ID" value="CAE0314604.1"/>
    <property type="molecule type" value="Transcribed_RNA"/>
</dbReference>
<dbReference type="AlphaFoldDB" id="A0A7S3I5U4"/>
<organism evidence="3">
    <name type="scientific">Favella ehrenbergii</name>
    <dbReference type="NCBI Taxonomy" id="182087"/>
    <lineage>
        <taxon>Eukaryota</taxon>
        <taxon>Sar</taxon>
        <taxon>Alveolata</taxon>
        <taxon>Ciliophora</taxon>
        <taxon>Intramacronucleata</taxon>
        <taxon>Spirotrichea</taxon>
        <taxon>Choreotrichia</taxon>
        <taxon>Tintinnida</taxon>
        <taxon>Xystonellidae</taxon>
        <taxon>Favella</taxon>
    </lineage>
</organism>
<evidence type="ECO:0000259" key="2">
    <source>
        <dbReference type="PROSITE" id="PS50222"/>
    </source>
</evidence>
<reference evidence="3" key="1">
    <citation type="submission" date="2021-01" db="EMBL/GenBank/DDBJ databases">
        <authorList>
            <person name="Corre E."/>
            <person name="Pelletier E."/>
            <person name="Niang G."/>
            <person name="Scheremetjew M."/>
            <person name="Finn R."/>
            <person name="Kale V."/>
            <person name="Holt S."/>
            <person name="Cochrane G."/>
            <person name="Meng A."/>
            <person name="Brown T."/>
            <person name="Cohen L."/>
        </authorList>
    </citation>
    <scope>NUCLEOTIDE SEQUENCE</scope>
    <source>
        <strain evidence="3">Fehren 1</strain>
    </source>
</reference>
<sequence>MIADVDPNNTGNLTFYQFKELVMEKRENEKGSSDADLLDAYVAMGGDEDGGGCVDAEKLIATIKKEFEMTIDIEALINEVDEDGSGEIEFDEFKELLGCGGGDDDDDDDGEDD</sequence>
<dbReference type="SMART" id="SM00054">
    <property type="entry name" value="EFh"/>
    <property type="match status" value="2"/>
</dbReference>
<keyword evidence="1" id="KW-0106">Calcium</keyword>
<dbReference type="InterPro" id="IPR011992">
    <property type="entry name" value="EF-hand-dom_pair"/>
</dbReference>
<dbReference type="InterPro" id="IPR018247">
    <property type="entry name" value="EF_Hand_1_Ca_BS"/>
</dbReference>
<dbReference type="PROSITE" id="PS00018">
    <property type="entry name" value="EF_HAND_1"/>
    <property type="match status" value="1"/>
</dbReference>
<dbReference type="Gene3D" id="1.10.238.10">
    <property type="entry name" value="EF-hand"/>
    <property type="match status" value="1"/>
</dbReference>
<protein>
    <recommendedName>
        <fullName evidence="2">EF-hand domain-containing protein</fullName>
    </recommendedName>
</protein>
<proteinExistence type="predicted"/>
<dbReference type="InterPro" id="IPR002048">
    <property type="entry name" value="EF_hand_dom"/>
</dbReference>
<evidence type="ECO:0000313" key="3">
    <source>
        <dbReference type="EMBL" id="CAE0314604.1"/>
    </source>
</evidence>
<dbReference type="Pfam" id="PF00036">
    <property type="entry name" value="EF-hand_1"/>
    <property type="match status" value="1"/>
</dbReference>
<accession>A0A7S3I5U4</accession>
<name>A0A7S3I5U4_9SPIT</name>
<dbReference type="PROSITE" id="PS50222">
    <property type="entry name" value="EF_HAND_2"/>
    <property type="match status" value="1"/>
</dbReference>
<dbReference type="SUPFAM" id="SSF47473">
    <property type="entry name" value="EF-hand"/>
    <property type="match status" value="1"/>
</dbReference>
<feature type="domain" description="EF-hand" evidence="2">
    <location>
        <begin position="68"/>
        <end position="103"/>
    </location>
</feature>
<evidence type="ECO:0000256" key="1">
    <source>
        <dbReference type="ARBA" id="ARBA00022837"/>
    </source>
</evidence>
<gene>
    <name evidence="3" type="ORF">FEHR0123_LOCUS9530</name>
</gene>
<dbReference type="GO" id="GO:0005509">
    <property type="term" value="F:calcium ion binding"/>
    <property type="evidence" value="ECO:0007669"/>
    <property type="project" value="InterPro"/>
</dbReference>